<feature type="domain" description="LTI65/LTI78 NYQTKV repeat" evidence="3">
    <location>
        <begin position="203"/>
        <end position="262"/>
    </location>
</feature>
<dbReference type="Proteomes" id="UP000834106">
    <property type="component" value="Chromosome 5"/>
</dbReference>
<organism evidence="5 6">
    <name type="scientific">Fraxinus pennsylvanica</name>
    <dbReference type="NCBI Taxonomy" id="56036"/>
    <lineage>
        <taxon>Eukaryota</taxon>
        <taxon>Viridiplantae</taxon>
        <taxon>Streptophyta</taxon>
        <taxon>Embryophyta</taxon>
        <taxon>Tracheophyta</taxon>
        <taxon>Spermatophyta</taxon>
        <taxon>Magnoliopsida</taxon>
        <taxon>eudicotyledons</taxon>
        <taxon>Gunneridae</taxon>
        <taxon>Pentapetalae</taxon>
        <taxon>asterids</taxon>
        <taxon>lamiids</taxon>
        <taxon>Lamiales</taxon>
        <taxon>Oleaceae</taxon>
        <taxon>Oleeae</taxon>
        <taxon>Fraxinus</taxon>
    </lineage>
</organism>
<evidence type="ECO:0000259" key="4">
    <source>
        <dbReference type="Pfam" id="PF23403"/>
    </source>
</evidence>
<dbReference type="PANTHER" id="PTHR33836:SF1">
    <property type="entry name" value="LOW-TEMPERATURE-INDUCED 65 KDA PROTEIN-RELATED"/>
    <property type="match status" value="1"/>
</dbReference>
<dbReference type="InterPro" id="IPR057059">
    <property type="entry name" value="LTI65/LTI78_PGEED"/>
</dbReference>
<feature type="compositionally biased region" description="Polar residues" evidence="1">
    <location>
        <begin position="86"/>
        <end position="105"/>
    </location>
</feature>
<evidence type="ECO:0000256" key="1">
    <source>
        <dbReference type="SAM" id="MobiDB-lite"/>
    </source>
</evidence>
<evidence type="ECO:0000259" key="2">
    <source>
        <dbReference type="Pfam" id="PF23399"/>
    </source>
</evidence>
<evidence type="ECO:0000313" key="6">
    <source>
        <dbReference type="Proteomes" id="UP000834106"/>
    </source>
</evidence>
<feature type="domain" description="LTI65/LTI78 PGEED repeat" evidence="2">
    <location>
        <begin position="441"/>
        <end position="471"/>
    </location>
</feature>
<dbReference type="Pfam" id="PF23403">
    <property type="entry name" value="LTI65_LTI78_N"/>
    <property type="match status" value="1"/>
</dbReference>
<dbReference type="EMBL" id="OU503040">
    <property type="protein sequence ID" value="CAI9762416.1"/>
    <property type="molecule type" value="Genomic_DNA"/>
</dbReference>
<feature type="compositionally biased region" description="Polar residues" evidence="1">
    <location>
        <begin position="493"/>
        <end position="504"/>
    </location>
</feature>
<feature type="region of interest" description="Disordered" evidence="1">
    <location>
        <begin position="1"/>
        <end position="330"/>
    </location>
</feature>
<feature type="compositionally biased region" description="Polar residues" evidence="1">
    <location>
        <begin position="229"/>
        <end position="241"/>
    </location>
</feature>
<dbReference type="InterPro" id="IPR037491">
    <property type="entry name" value="LTI78/LTI65"/>
</dbReference>
<feature type="compositionally biased region" description="Polar residues" evidence="1">
    <location>
        <begin position="541"/>
        <end position="555"/>
    </location>
</feature>
<dbReference type="PANTHER" id="PTHR33836">
    <property type="entry name" value="LOW-TEMPERATURE-INDUCED 65 KDA PROTEIN-RELATED"/>
    <property type="match status" value="1"/>
</dbReference>
<dbReference type="InterPro" id="IPR012418">
    <property type="entry name" value="CAP160"/>
</dbReference>
<name>A0AAD2DSS2_9LAMI</name>
<dbReference type="AlphaFoldDB" id="A0AAD2DSS2"/>
<feature type="compositionally biased region" description="Polar residues" evidence="1">
    <location>
        <begin position="289"/>
        <end position="313"/>
    </location>
</feature>
<feature type="compositionally biased region" description="Polar residues" evidence="1">
    <location>
        <begin position="589"/>
        <end position="599"/>
    </location>
</feature>
<dbReference type="GO" id="GO:0009737">
    <property type="term" value="P:response to abscisic acid"/>
    <property type="evidence" value="ECO:0007669"/>
    <property type="project" value="InterPro"/>
</dbReference>
<evidence type="ECO:0008006" key="7">
    <source>
        <dbReference type="Google" id="ProtNLM"/>
    </source>
</evidence>
<keyword evidence="6" id="KW-1185">Reference proteome</keyword>
<dbReference type="InterPro" id="IPR057058">
    <property type="entry name" value="LTI65_LTI78_NYQTKV"/>
</dbReference>
<feature type="compositionally biased region" description="Basic and acidic residues" evidence="1">
    <location>
        <begin position="109"/>
        <end position="127"/>
    </location>
</feature>
<sequence>MESQLHAHHGNEEEPGHAGLRSDVEGEGEGEHHHGEKKSVLEKVKDKAKKIKNTIKKHGHGHEHNSEEEEEEEEDEGVHGAPMHESSVTRITNPGQGSAPGQTGVNLEKQTDTREDRFDTNVRDEGITRPSVPGGIRDNTGRTTAMEMDEAMNRPSAMGGIQNEAITRPSVPGGMRDDMGSAFGKVDDSPVMGREEADVGQTRVKVGQPVGLEEDPHSPKNIPGAIPPSNYQSKVADQTGTGCKEADDATLVHQLDKMNVYDPKSKPESEQRLYTGSHNEFAPQPTPAIDQSTPQSNTIRAETGSENPESTLKSLDPIKTEDKPRDSVTGKLSYATSAIADKAISAKNVVASKLGYGGHEEGSDSQKLLASETTKPVSETASEYARSVTTTVTEKLAPVYHKVADASSTAISKVQGGGIQDEGGDRAAHLRNEGAATKGTDKGLSVKDYLAEKFRPGDEDKALSEAISSALHKKKGETGRTGEGKPIGKVTESEQVARSLSTGTENKREGEDALSAGNESKGSGMVDKFKDAVGSWLGKSSGMQTAKDSLGQSHVSDLGSAPTRGNEHGQEVSGGSAPTQGDENHKEVSGQQQLQESSN</sequence>
<dbReference type="Pfam" id="PF07918">
    <property type="entry name" value="CAP160"/>
    <property type="match status" value="1"/>
</dbReference>
<gene>
    <name evidence="5" type="ORF">FPE_LOCUS9846</name>
</gene>
<protein>
    <recommendedName>
        <fullName evidence="7">Low-temperature-induced 65 kDa protein</fullName>
    </recommendedName>
</protein>
<evidence type="ECO:0000313" key="5">
    <source>
        <dbReference type="EMBL" id="CAI9762416.1"/>
    </source>
</evidence>
<dbReference type="GO" id="GO:0006950">
    <property type="term" value="P:response to stress"/>
    <property type="evidence" value="ECO:0007669"/>
    <property type="project" value="TreeGrafter"/>
</dbReference>
<reference evidence="5" key="1">
    <citation type="submission" date="2023-05" db="EMBL/GenBank/DDBJ databases">
        <authorList>
            <person name="Huff M."/>
        </authorList>
    </citation>
    <scope>NUCLEOTIDE SEQUENCE</scope>
</reference>
<feature type="compositionally biased region" description="Basic residues" evidence="1">
    <location>
        <begin position="46"/>
        <end position="61"/>
    </location>
</feature>
<feature type="region of interest" description="Disordered" evidence="1">
    <location>
        <begin position="457"/>
        <end position="599"/>
    </location>
</feature>
<feature type="compositionally biased region" description="Basic and acidic residues" evidence="1">
    <location>
        <begin position="316"/>
        <end position="328"/>
    </location>
</feature>
<evidence type="ECO:0000259" key="3">
    <source>
        <dbReference type="Pfam" id="PF23402"/>
    </source>
</evidence>
<feature type="compositionally biased region" description="Polar residues" evidence="1">
    <location>
        <begin position="365"/>
        <end position="386"/>
    </location>
</feature>
<dbReference type="Pfam" id="PF23399">
    <property type="entry name" value="LTI65_PGEED"/>
    <property type="match status" value="1"/>
</dbReference>
<feature type="compositionally biased region" description="Basic and acidic residues" evidence="1">
    <location>
        <begin position="175"/>
        <end position="197"/>
    </location>
</feature>
<feature type="region of interest" description="Disordered" evidence="1">
    <location>
        <begin position="355"/>
        <end position="386"/>
    </location>
</feature>
<dbReference type="Pfam" id="PF23402">
    <property type="entry name" value="LTI65_LTI78_NYQTKV"/>
    <property type="match status" value="1"/>
</dbReference>
<feature type="domain" description="LTI65/LTI78 N-terminal" evidence="4">
    <location>
        <begin position="33"/>
        <end position="88"/>
    </location>
</feature>
<feature type="compositionally biased region" description="Acidic residues" evidence="1">
    <location>
        <begin position="66"/>
        <end position="76"/>
    </location>
</feature>
<accession>A0AAD2DSS2</accession>
<feature type="compositionally biased region" description="Basic and acidic residues" evidence="1">
    <location>
        <begin position="9"/>
        <end position="45"/>
    </location>
</feature>
<proteinExistence type="predicted"/>
<dbReference type="InterPro" id="IPR056605">
    <property type="entry name" value="LTI65_LTI78_N"/>
</dbReference>